<dbReference type="EMBL" id="NDWU01000001">
    <property type="protein sequence ID" value="PUA34336.1"/>
    <property type="molecule type" value="Genomic_DNA"/>
</dbReference>
<evidence type="ECO:0000256" key="1">
    <source>
        <dbReference type="ARBA" id="ARBA00022694"/>
    </source>
</evidence>
<accession>A0A2R7YA12</accession>
<dbReference type="AlphaFoldDB" id="A0A2R7YA12"/>
<gene>
    <name evidence="2" type="ORF">B9J98_00370</name>
</gene>
<dbReference type="Proteomes" id="UP000244066">
    <property type="component" value="Unassembled WGS sequence"/>
</dbReference>
<organism evidence="2 3">
    <name type="scientific">Candidatus Terraquivivens tikiterensis</name>
    <dbReference type="NCBI Taxonomy" id="1980982"/>
    <lineage>
        <taxon>Archaea</taxon>
        <taxon>Nitrososphaerota</taxon>
        <taxon>Candidatus Wolframiiraptoraceae</taxon>
        <taxon>Candidatus Terraquivivens</taxon>
    </lineage>
</organism>
<dbReference type="SUPFAM" id="SSF89550">
    <property type="entry name" value="PHP domain-like"/>
    <property type="match status" value="1"/>
</dbReference>
<dbReference type="Pfam" id="PF01876">
    <property type="entry name" value="RNase_P_p30"/>
    <property type="match status" value="1"/>
</dbReference>
<sequence>MGKRKFVDFWIRPNDADALKEMCKRAFELGYSALVVEVPKNMSEGLESSFYEYGLEFYKKAVVSARTRGDVLEAAARLRHNYDVLTVHCLTRDAALVALRDGRVDTVAFRPNGFMAFDRHMLSVTRNPIELTLADATSDKATLQKIRALVQFINLKGLSVVFSSCASKPVEQKGPLEVACLLNVLGLNFERSLDALSSIPSNILARNRAKLSGKMLQEGVWLAED</sequence>
<evidence type="ECO:0000313" key="2">
    <source>
        <dbReference type="EMBL" id="PUA34336.1"/>
    </source>
</evidence>
<name>A0A2R7YA12_9ARCH</name>
<proteinExistence type="predicted"/>
<protein>
    <submittedName>
        <fullName evidence="2">Uncharacterized protein</fullName>
    </submittedName>
</protein>
<dbReference type="InterPro" id="IPR016195">
    <property type="entry name" value="Pol/histidinol_Pase-like"/>
</dbReference>
<evidence type="ECO:0000313" key="3">
    <source>
        <dbReference type="Proteomes" id="UP000244066"/>
    </source>
</evidence>
<keyword evidence="1" id="KW-0819">tRNA processing</keyword>
<dbReference type="InterPro" id="IPR002738">
    <property type="entry name" value="RNase_P_p30"/>
</dbReference>
<reference evidence="2 3" key="1">
    <citation type="submission" date="2017-04" db="EMBL/GenBank/DDBJ databases">
        <title>Draft Aigarchaeota genome from a New Zealand hot spring.</title>
        <authorList>
            <person name="Reysenbach A.-L."/>
            <person name="Donaho J.A."/>
            <person name="Gerhart J."/>
            <person name="Kelley J.F."/>
            <person name="Kouba K."/>
            <person name="Podar M."/>
            <person name="Stott M."/>
        </authorList>
    </citation>
    <scope>NUCLEOTIDE SEQUENCE [LARGE SCALE GENOMIC DNA]</scope>
    <source>
        <strain evidence="2">NZ13_MG1</strain>
    </source>
</reference>
<comment type="caution">
    <text evidence="2">The sequence shown here is derived from an EMBL/GenBank/DDBJ whole genome shotgun (WGS) entry which is preliminary data.</text>
</comment>
<dbReference type="Gene3D" id="3.20.20.140">
    <property type="entry name" value="Metal-dependent hydrolases"/>
    <property type="match status" value="1"/>
</dbReference>
<dbReference type="GO" id="GO:0008033">
    <property type="term" value="P:tRNA processing"/>
    <property type="evidence" value="ECO:0007669"/>
    <property type="project" value="UniProtKB-KW"/>
</dbReference>